<dbReference type="Proteomes" id="UP000008063">
    <property type="component" value="Unassembled WGS sequence"/>
</dbReference>
<dbReference type="HOGENOM" id="CLU_126713_0_0_1"/>
<accession>F8PM38</accession>
<dbReference type="OrthoDB" id="2671786at2759"/>
<evidence type="ECO:0008006" key="4">
    <source>
        <dbReference type="Google" id="ProtNLM"/>
    </source>
</evidence>
<dbReference type="GO" id="GO:0005694">
    <property type="term" value="C:chromosome"/>
    <property type="evidence" value="ECO:0007669"/>
    <property type="project" value="TreeGrafter"/>
</dbReference>
<evidence type="ECO:0000313" key="3">
    <source>
        <dbReference type="Proteomes" id="UP000008063"/>
    </source>
</evidence>
<evidence type="ECO:0000256" key="1">
    <source>
        <dbReference type="ARBA" id="ARBA00005446"/>
    </source>
</evidence>
<dbReference type="PANTHER" id="PTHR13710">
    <property type="entry name" value="DNA HELICASE RECQ FAMILY MEMBER"/>
    <property type="match status" value="1"/>
</dbReference>
<dbReference type="GO" id="GO:0005634">
    <property type="term" value="C:nucleus"/>
    <property type="evidence" value="ECO:0007669"/>
    <property type="project" value="TreeGrafter"/>
</dbReference>
<evidence type="ECO:0000313" key="2">
    <source>
        <dbReference type="EMBL" id="EGO02670.1"/>
    </source>
</evidence>
<dbReference type="PANTHER" id="PTHR13710:SF120">
    <property type="entry name" value="BIFUNCTIONAL 3'-5' EXONUCLEASE_ATP-DEPENDENT HELICASE WRN"/>
    <property type="match status" value="1"/>
</dbReference>
<reference evidence="3" key="1">
    <citation type="journal article" date="2011" name="Science">
        <title>The plant cell wall-decomposing machinery underlies the functional diversity of forest fungi.</title>
        <authorList>
            <person name="Eastwood D.C."/>
            <person name="Floudas D."/>
            <person name="Binder M."/>
            <person name="Majcherczyk A."/>
            <person name="Schneider P."/>
            <person name="Aerts A."/>
            <person name="Asiegbu F.O."/>
            <person name="Baker S.E."/>
            <person name="Barry K."/>
            <person name="Bendiksby M."/>
            <person name="Blumentritt M."/>
            <person name="Coutinho P.M."/>
            <person name="Cullen D."/>
            <person name="de Vries R.P."/>
            <person name="Gathman A."/>
            <person name="Goodell B."/>
            <person name="Henrissat B."/>
            <person name="Ihrmark K."/>
            <person name="Kauserud H."/>
            <person name="Kohler A."/>
            <person name="LaButti K."/>
            <person name="Lapidus A."/>
            <person name="Lavin J.L."/>
            <person name="Lee Y.-H."/>
            <person name="Lindquist E."/>
            <person name="Lilly W."/>
            <person name="Lucas S."/>
            <person name="Morin E."/>
            <person name="Murat C."/>
            <person name="Oguiza J.A."/>
            <person name="Park J."/>
            <person name="Pisabarro A.G."/>
            <person name="Riley R."/>
            <person name="Rosling A."/>
            <person name="Salamov A."/>
            <person name="Schmidt O."/>
            <person name="Schmutz J."/>
            <person name="Skrede I."/>
            <person name="Stenlid J."/>
            <person name="Wiebenga A."/>
            <person name="Xie X."/>
            <person name="Kuees U."/>
            <person name="Hibbett D.S."/>
            <person name="Hoffmeister D."/>
            <person name="Hoegberg N."/>
            <person name="Martin F."/>
            <person name="Grigoriev I.V."/>
            <person name="Watkinson S.C."/>
        </authorList>
    </citation>
    <scope>NUCLEOTIDE SEQUENCE [LARGE SCALE GENOMIC DNA]</scope>
    <source>
        <strain evidence="3">strain S7.3</strain>
    </source>
</reference>
<dbReference type="InParanoid" id="F8PM38"/>
<dbReference type="EMBL" id="GL945476">
    <property type="protein sequence ID" value="EGO02670.1"/>
    <property type="molecule type" value="Genomic_DNA"/>
</dbReference>
<organism evidence="3">
    <name type="scientific">Serpula lacrymans var. lacrymans (strain S7.3)</name>
    <name type="common">Dry rot fungus</name>
    <dbReference type="NCBI Taxonomy" id="936435"/>
    <lineage>
        <taxon>Eukaryota</taxon>
        <taxon>Fungi</taxon>
        <taxon>Dikarya</taxon>
        <taxon>Basidiomycota</taxon>
        <taxon>Agaricomycotina</taxon>
        <taxon>Agaricomycetes</taxon>
        <taxon>Agaricomycetidae</taxon>
        <taxon>Boletales</taxon>
        <taxon>Coniophorineae</taxon>
        <taxon>Serpulaceae</taxon>
        <taxon>Serpula</taxon>
    </lineage>
</organism>
<dbReference type="GO" id="GO:0043138">
    <property type="term" value="F:3'-5' DNA helicase activity"/>
    <property type="evidence" value="ECO:0007669"/>
    <property type="project" value="TreeGrafter"/>
</dbReference>
<dbReference type="Gene3D" id="3.40.50.300">
    <property type="entry name" value="P-loop containing nucleotide triphosphate hydrolases"/>
    <property type="match status" value="1"/>
</dbReference>
<dbReference type="SUPFAM" id="SSF52540">
    <property type="entry name" value="P-loop containing nucleoside triphosphate hydrolases"/>
    <property type="match status" value="1"/>
</dbReference>
<comment type="similarity">
    <text evidence="1">Belongs to the helicase family. RecQ subfamily.</text>
</comment>
<dbReference type="STRING" id="936435.F8PM38"/>
<proteinExistence type="inferred from homology"/>
<gene>
    <name evidence="2" type="ORF">SERLA73DRAFT_47722</name>
</gene>
<feature type="non-terminal residue" evidence="2">
    <location>
        <position position="1"/>
    </location>
</feature>
<dbReference type="GO" id="GO:0009378">
    <property type="term" value="F:four-way junction helicase activity"/>
    <property type="evidence" value="ECO:0007669"/>
    <property type="project" value="TreeGrafter"/>
</dbReference>
<name>F8PM38_SERL3</name>
<dbReference type="AlphaFoldDB" id="F8PM38"/>
<dbReference type="GO" id="GO:0005737">
    <property type="term" value="C:cytoplasm"/>
    <property type="evidence" value="ECO:0007669"/>
    <property type="project" value="TreeGrafter"/>
</dbReference>
<keyword evidence="3" id="KW-1185">Reference proteome</keyword>
<protein>
    <recommendedName>
        <fullName evidence="4">Helicase ATP-binding domain-containing protein</fullName>
    </recommendedName>
</protein>
<dbReference type="InterPro" id="IPR027417">
    <property type="entry name" value="P-loop_NTPase"/>
</dbReference>
<dbReference type="GO" id="GO:0000724">
    <property type="term" value="P:double-strand break repair via homologous recombination"/>
    <property type="evidence" value="ECO:0007669"/>
    <property type="project" value="TreeGrafter"/>
</dbReference>
<sequence length="132" mass="15025">FKKILRSPIFSSQIISIVFDEAHCISDWSEIWPEYKELGRLQYILSHIPSVVTPATLSPRTLRTVSKLLHLCDSKLTIIHQSSDCPNIGLGVQKTVYWLNSYADLAFLVPGGWNMETHLLPNYLYSLMTFGV</sequence>